<dbReference type="EMBL" id="BTSY01000006">
    <property type="protein sequence ID" value="GMT33790.1"/>
    <property type="molecule type" value="Genomic_DNA"/>
</dbReference>
<evidence type="ECO:0000256" key="1">
    <source>
        <dbReference type="SAM" id="MobiDB-lite"/>
    </source>
</evidence>
<dbReference type="Gene3D" id="3.60.10.10">
    <property type="entry name" value="Endonuclease/exonuclease/phosphatase"/>
    <property type="match status" value="1"/>
</dbReference>
<keyword evidence="5" id="KW-1185">Reference proteome</keyword>
<reference evidence="4" key="1">
    <citation type="submission" date="2023-10" db="EMBL/GenBank/DDBJ databases">
        <title>Genome assembly of Pristionchus species.</title>
        <authorList>
            <person name="Yoshida K."/>
            <person name="Sommer R.J."/>
        </authorList>
    </citation>
    <scope>NUCLEOTIDE SEQUENCE</scope>
    <source>
        <strain evidence="4">RS5133</strain>
    </source>
</reference>
<accession>A0AAV5WT38</accession>
<dbReference type="InterPro" id="IPR005135">
    <property type="entry name" value="Endo/exonuclease/phosphatase"/>
</dbReference>
<keyword evidence="2" id="KW-0812">Transmembrane</keyword>
<evidence type="ECO:0000313" key="5">
    <source>
        <dbReference type="Proteomes" id="UP001432322"/>
    </source>
</evidence>
<dbReference type="Pfam" id="PF14529">
    <property type="entry name" value="Exo_endo_phos_2"/>
    <property type="match status" value="1"/>
</dbReference>
<feature type="domain" description="Endonuclease/exonuclease/phosphatase" evidence="3">
    <location>
        <begin position="423"/>
        <end position="527"/>
    </location>
</feature>
<protein>
    <recommendedName>
        <fullName evidence="3">Endonuclease/exonuclease/phosphatase domain-containing protein</fullName>
    </recommendedName>
</protein>
<feature type="non-terminal residue" evidence="4">
    <location>
        <position position="1"/>
    </location>
</feature>
<evidence type="ECO:0000256" key="2">
    <source>
        <dbReference type="SAM" id="Phobius"/>
    </source>
</evidence>
<dbReference type="GO" id="GO:0003824">
    <property type="term" value="F:catalytic activity"/>
    <property type="evidence" value="ECO:0007669"/>
    <property type="project" value="InterPro"/>
</dbReference>
<dbReference type="SUPFAM" id="SSF56219">
    <property type="entry name" value="DNase I-like"/>
    <property type="match status" value="1"/>
</dbReference>
<feature type="transmembrane region" description="Helical" evidence="2">
    <location>
        <begin position="542"/>
        <end position="561"/>
    </location>
</feature>
<name>A0AAV5WT38_9BILA</name>
<keyword evidence="2" id="KW-1133">Transmembrane helix</keyword>
<dbReference type="InterPro" id="IPR036691">
    <property type="entry name" value="Endo/exonu/phosph_ase_sf"/>
</dbReference>
<feature type="region of interest" description="Disordered" evidence="1">
    <location>
        <begin position="231"/>
        <end position="252"/>
    </location>
</feature>
<evidence type="ECO:0000313" key="4">
    <source>
        <dbReference type="EMBL" id="GMT33790.1"/>
    </source>
</evidence>
<dbReference type="PANTHER" id="PTHR21459:SF2">
    <property type="entry name" value="PROTEIN CBG08968"/>
    <property type="match status" value="1"/>
</dbReference>
<dbReference type="PANTHER" id="PTHR21459">
    <property type="entry name" value="PROTEIN CBG08968"/>
    <property type="match status" value="1"/>
</dbReference>
<dbReference type="AlphaFoldDB" id="A0AAV5WT38"/>
<evidence type="ECO:0000259" key="3">
    <source>
        <dbReference type="Pfam" id="PF14529"/>
    </source>
</evidence>
<dbReference type="Proteomes" id="UP001432322">
    <property type="component" value="Unassembled WGS sequence"/>
</dbReference>
<sequence length="570" mass="63040">PPLEMVFGSPKKGAPYATQASVDQLAAELSECKTLLTQLIDLVKNPPPSAVPPSTLNAGADVARQMYESCARAMTDKVEYEDKETRAVIIGLPELKDPTAGEESDQKIVEALVAYSGSEIAMKALKEGKITFKRHPENAERNRRPLKVDAHESIIRNSLLKGIRSKTGRPPPLASASPTTVAFIRMDLTPHQLKLEREARIEVMKRNLAAGRLIYGVRDYSIITYRNPRPLPPNYGNRTRPTENKSADEITSVEPTSPAISAASPPITVPDGHPNITVRSSNHSLDLPPSLPIASSLRNLNSARNQSISRVSCFYANCRSIRCKLPQLYFVLSSLDYHIVSLTETWLDSSDSDAYLISGHSDYLPFRKDRAITDDVGRGGGVALLVHQSLSPVFLSSFTSTLLESIVIDIHLTYSNDLPYRKIRLFTVYRSPSSPSGAFVEFLSFITPLLSHEFPCIFTGDFNYPEIDWSTLSSPVHSDLLDFVSDHNLSQFVSFPTRHQNILDLVFCNKDIIHNISPSIPLSDHLSMSPLDYTDSPTGNPLTTLFSIIIGPLLFPILMLISHTITSYNL</sequence>
<gene>
    <name evidence="4" type="ORF">PFISCL1PPCAC_25087</name>
</gene>
<keyword evidence="2" id="KW-0472">Membrane</keyword>
<organism evidence="4 5">
    <name type="scientific">Pristionchus fissidentatus</name>
    <dbReference type="NCBI Taxonomy" id="1538716"/>
    <lineage>
        <taxon>Eukaryota</taxon>
        <taxon>Metazoa</taxon>
        <taxon>Ecdysozoa</taxon>
        <taxon>Nematoda</taxon>
        <taxon>Chromadorea</taxon>
        <taxon>Rhabditida</taxon>
        <taxon>Rhabditina</taxon>
        <taxon>Diplogasteromorpha</taxon>
        <taxon>Diplogasteroidea</taxon>
        <taxon>Neodiplogasteridae</taxon>
        <taxon>Pristionchus</taxon>
    </lineage>
</organism>
<comment type="caution">
    <text evidence="4">The sequence shown here is derived from an EMBL/GenBank/DDBJ whole genome shotgun (WGS) entry which is preliminary data.</text>
</comment>
<proteinExistence type="predicted"/>